<dbReference type="InterPro" id="IPR045931">
    <property type="entry name" value="DUF6350"/>
</dbReference>
<sequence>MNRLTTALLAALEALIVVAIGVGVSLVPLTILWATQYGLAVDWLVFWRAAVNVWLLGNGVDLAVQLDPTVVAALGLPGAEAPFSLTIALLGFAVLALFLGRHTGRRAADSPHRWTGVLTAIPVYGLLATLLTLTVGTDALQPSIPQGVLLPTAVFAAGVFIGARHRTESPEHPVSGQAPHLPGASAHPAPGRGATGRPAAAGTGGGSAGAASASRTTRPAWLRALPAFPALPALPRLPRPPEVPAEWRSILAGALRAGFGAATGTIGVAALAVFVLVLSNFATIIGLYETVQAGVMGGITLTIAQLALIPNLVIWAAAWFVGPGVAVGLGSSVSPVGTVLGQVPGLPLLGVLPHGSLAFGYLGLLVPVLLGYLAAVATRQRQYRAGGAGVGRGRLALTGVLAGVVAGIVLGVLAWWSGGALGPGRLVDVGPNPMLVGAFAALEVGVAAVLGMLTPPIRTRGATSPASAPAPASPARTGKR</sequence>
<evidence type="ECO:0000256" key="1">
    <source>
        <dbReference type="SAM" id="MobiDB-lite"/>
    </source>
</evidence>
<feature type="compositionally biased region" description="Low complexity" evidence="1">
    <location>
        <begin position="464"/>
        <end position="480"/>
    </location>
</feature>
<dbReference type="EMBL" id="JALGAR010000001">
    <property type="protein sequence ID" value="MCI4656572.1"/>
    <property type="molecule type" value="Genomic_DNA"/>
</dbReference>
<feature type="transmembrane region" description="Helical" evidence="2">
    <location>
        <begin position="290"/>
        <end position="309"/>
    </location>
</feature>
<feature type="transmembrane region" description="Helical" evidence="2">
    <location>
        <begin position="357"/>
        <end position="375"/>
    </location>
</feature>
<keyword evidence="2" id="KW-0812">Transmembrane</keyword>
<reference evidence="3" key="1">
    <citation type="submission" date="2022-03" db="EMBL/GenBank/DDBJ databases">
        <title>Cryobacterium sp. nov. strain ZS14-85, isolated from Antarctic soil.</title>
        <authorList>
            <person name="Li J."/>
            <person name="Niu G."/>
        </authorList>
    </citation>
    <scope>NUCLEOTIDE SEQUENCE</scope>
    <source>
        <strain evidence="3">ZS14-85</strain>
    </source>
</reference>
<evidence type="ECO:0000256" key="2">
    <source>
        <dbReference type="SAM" id="Phobius"/>
    </source>
</evidence>
<feature type="transmembrane region" description="Helical" evidence="2">
    <location>
        <begin position="257"/>
        <end position="278"/>
    </location>
</feature>
<dbReference type="RefSeq" id="WP_243010704.1">
    <property type="nucleotide sequence ID" value="NZ_JALGAR010000001.1"/>
</dbReference>
<accession>A0AA41UE27</accession>
<keyword evidence="2" id="KW-0472">Membrane</keyword>
<keyword evidence="4" id="KW-1185">Reference proteome</keyword>
<proteinExistence type="predicted"/>
<evidence type="ECO:0000313" key="3">
    <source>
        <dbReference type="EMBL" id="MCI4656572.1"/>
    </source>
</evidence>
<gene>
    <name evidence="3" type="ORF">MQH31_01925</name>
</gene>
<dbReference type="AlphaFoldDB" id="A0AA41UE27"/>
<name>A0AA41UE27_9MICO</name>
<feature type="transmembrane region" description="Helical" evidence="2">
    <location>
        <begin position="144"/>
        <end position="163"/>
    </location>
</feature>
<protein>
    <submittedName>
        <fullName evidence="3">DUF6350 family protein</fullName>
    </submittedName>
</protein>
<feature type="transmembrane region" description="Helical" evidence="2">
    <location>
        <begin position="395"/>
        <end position="416"/>
    </location>
</feature>
<comment type="caution">
    <text evidence="3">The sequence shown here is derived from an EMBL/GenBank/DDBJ whole genome shotgun (WGS) entry which is preliminary data.</text>
</comment>
<dbReference type="Proteomes" id="UP001165341">
    <property type="component" value="Unassembled WGS sequence"/>
</dbReference>
<feature type="transmembrane region" description="Helical" evidence="2">
    <location>
        <begin position="112"/>
        <end position="132"/>
    </location>
</feature>
<feature type="transmembrane region" description="Helical" evidence="2">
    <location>
        <begin position="316"/>
        <end position="337"/>
    </location>
</feature>
<feature type="region of interest" description="Disordered" evidence="1">
    <location>
        <begin position="168"/>
        <end position="212"/>
    </location>
</feature>
<feature type="region of interest" description="Disordered" evidence="1">
    <location>
        <begin position="460"/>
        <end position="480"/>
    </location>
</feature>
<feature type="transmembrane region" description="Helical" evidence="2">
    <location>
        <begin position="81"/>
        <end position="100"/>
    </location>
</feature>
<evidence type="ECO:0000313" key="4">
    <source>
        <dbReference type="Proteomes" id="UP001165341"/>
    </source>
</evidence>
<feature type="compositionally biased region" description="Low complexity" evidence="1">
    <location>
        <begin position="188"/>
        <end position="201"/>
    </location>
</feature>
<organism evidence="3 4">
    <name type="scientific">Cryobacterium zhongshanensis</name>
    <dbReference type="NCBI Taxonomy" id="2928153"/>
    <lineage>
        <taxon>Bacteria</taxon>
        <taxon>Bacillati</taxon>
        <taxon>Actinomycetota</taxon>
        <taxon>Actinomycetes</taxon>
        <taxon>Micrococcales</taxon>
        <taxon>Microbacteriaceae</taxon>
        <taxon>Cryobacterium</taxon>
    </lineage>
</organism>
<keyword evidence="2" id="KW-1133">Transmembrane helix</keyword>
<dbReference type="Pfam" id="PF19877">
    <property type="entry name" value="DUF6350"/>
    <property type="match status" value="2"/>
</dbReference>
<feature type="transmembrane region" description="Helical" evidence="2">
    <location>
        <begin position="436"/>
        <end position="454"/>
    </location>
</feature>
<feature type="transmembrane region" description="Helical" evidence="2">
    <location>
        <begin position="7"/>
        <end position="34"/>
    </location>
</feature>